<sequence>MNNIAFNDEKIKLLAQIQKSLCDLEPNATDESIDEIISKIPTIYFTEKDNLMIICELFAIYTRNKFKSTKNNSIRLFGKIMEPIKAYLKNESSFFWNIFGGIYSFKLWMFQEGLISIETIIQSVKKDQTSSIIDFFFPEIIERHPEIFEKELKYKMKKKISEDDIINFKKIRKKYFQWIKKSGDYNDLSYKEIETNELRLSIKRDDIELFQKLFSNLKLSTNSKIKESLIENFLYFPKDMTLLEYAIEYDAIKIVKFLMSKNNIITDGEIYCAISSNDHEMVKTIESKNKEIFSKLSLSNSISNWNNEVTRYTLNKNKKYDYIQQRDAQINDFDDLMNIFSNTFFYCNFMFFESTLVPFMKNNQYFIDQNINEILFTTFSEHSCFFTKIFFMHPNVDINYYSKNKHHTFLGKAICEENLKAVKLLLNHPDIDPNKLANNIFTPLILGCGSYCCIEIIKQICRHPKFNINLRDKRYHLRAYEISLLRGNIYASQFLFDNFPDFICDSEISIIYNSIQQHYLMTLKIFLAYYKNIKYTEIINSIRVNYSRSKSYNEEIIEEFKQMYSEIMKSKIECVKYI</sequence>
<dbReference type="InterPro" id="IPR002110">
    <property type="entry name" value="Ankyrin_rpt"/>
</dbReference>
<dbReference type="Proteomes" id="UP001470230">
    <property type="component" value="Unassembled WGS sequence"/>
</dbReference>
<accession>A0ABR2KWV6</accession>
<evidence type="ECO:0000313" key="1">
    <source>
        <dbReference type="EMBL" id="KAK8895281.1"/>
    </source>
</evidence>
<gene>
    <name evidence="1" type="ORF">M9Y10_023726</name>
</gene>
<name>A0ABR2KWV6_9EUKA</name>
<keyword evidence="2" id="KW-1185">Reference proteome</keyword>
<proteinExistence type="predicted"/>
<comment type="caution">
    <text evidence="1">The sequence shown here is derived from an EMBL/GenBank/DDBJ whole genome shotgun (WGS) entry which is preliminary data.</text>
</comment>
<protein>
    <recommendedName>
        <fullName evidence="3">DUF3447 domain-containing protein</fullName>
    </recommendedName>
</protein>
<evidence type="ECO:0000313" key="2">
    <source>
        <dbReference type="Proteomes" id="UP001470230"/>
    </source>
</evidence>
<reference evidence="1 2" key="1">
    <citation type="submission" date="2024-04" db="EMBL/GenBank/DDBJ databases">
        <title>Tritrichomonas musculus Genome.</title>
        <authorList>
            <person name="Alves-Ferreira E."/>
            <person name="Grigg M."/>
            <person name="Lorenzi H."/>
            <person name="Galac M."/>
        </authorList>
    </citation>
    <scope>NUCLEOTIDE SEQUENCE [LARGE SCALE GENOMIC DNA]</scope>
    <source>
        <strain evidence="1 2">EAF2021</strain>
    </source>
</reference>
<dbReference type="SUPFAM" id="SSF48403">
    <property type="entry name" value="Ankyrin repeat"/>
    <property type="match status" value="1"/>
</dbReference>
<dbReference type="EMBL" id="JAPFFF010000003">
    <property type="protein sequence ID" value="KAK8895281.1"/>
    <property type="molecule type" value="Genomic_DNA"/>
</dbReference>
<dbReference type="SMART" id="SM00248">
    <property type="entry name" value="ANK"/>
    <property type="match status" value="3"/>
</dbReference>
<dbReference type="Gene3D" id="1.25.40.20">
    <property type="entry name" value="Ankyrin repeat-containing domain"/>
    <property type="match status" value="1"/>
</dbReference>
<evidence type="ECO:0008006" key="3">
    <source>
        <dbReference type="Google" id="ProtNLM"/>
    </source>
</evidence>
<dbReference type="InterPro" id="IPR036770">
    <property type="entry name" value="Ankyrin_rpt-contain_sf"/>
</dbReference>
<organism evidence="1 2">
    <name type="scientific">Tritrichomonas musculus</name>
    <dbReference type="NCBI Taxonomy" id="1915356"/>
    <lineage>
        <taxon>Eukaryota</taxon>
        <taxon>Metamonada</taxon>
        <taxon>Parabasalia</taxon>
        <taxon>Tritrichomonadida</taxon>
        <taxon>Tritrichomonadidae</taxon>
        <taxon>Tritrichomonas</taxon>
    </lineage>
</organism>